<dbReference type="Proteomes" id="UP000555393">
    <property type="component" value="Unassembled WGS sequence"/>
</dbReference>
<protein>
    <submittedName>
        <fullName evidence="1">Uncharacterized protein YndB with AHSA1/START domain</fullName>
    </submittedName>
</protein>
<evidence type="ECO:0000313" key="1">
    <source>
        <dbReference type="EMBL" id="MBB6262493.1"/>
    </source>
</evidence>
<dbReference type="Pfam" id="PF10604">
    <property type="entry name" value="Polyketide_cyc2"/>
    <property type="match status" value="2"/>
</dbReference>
<sequence>MAKAYASTIINAPVQRVWAEVRDFNALPNWNPAIVESEIEGGQSADEVGCIRSFTLADGTHVRERLLSLDDSRYCFTYNFEKPAFPVKNYRAGMDLIPVSKTGGTFVQWWAEFDEAAEDAGKYIEIISKHVFAAGLAALAKKIGGQENTAGADALWQGLRPAKVFTSSPIAAPVEEVWAKMRDFAGMDGWHPDISNMEMIDGVASDKVSGIRDFMFGEGRLWEQLTQLSDTEHSFRYRILKSPMPWLNYHAGARLYPVSDSNTTFAVWTADWCASPIDDLQLIPNVQAGVFQLALDTLERQFQ</sequence>
<dbReference type="PANTHER" id="PTHR39332:SF7">
    <property type="entry name" value="SRPBCC FAMILY PROTEIN"/>
    <property type="match status" value="1"/>
</dbReference>
<dbReference type="RefSeq" id="WP_184224723.1">
    <property type="nucleotide sequence ID" value="NZ_JACIIU010000034.1"/>
</dbReference>
<dbReference type="InterPro" id="IPR023393">
    <property type="entry name" value="START-like_dom_sf"/>
</dbReference>
<dbReference type="EMBL" id="JACIIU010000034">
    <property type="protein sequence ID" value="MBB6262493.1"/>
    <property type="molecule type" value="Genomic_DNA"/>
</dbReference>
<evidence type="ECO:0000313" key="2">
    <source>
        <dbReference type="Proteomes" id="UP000555393"/>
    </source>
</evidence>
<accession>A0A841LWD3</accession>
<organism evidence="1 2">
    <name type="scientific">Paenochrobactrum gallinarii</name>
    <dbReference type="NCBI Taxonomy" id="643673"/>
    <lineage>
        <taxon>Bacteria</taxon>
        <taxon>Pseudomonadati</taxon>
        <taxon>Pseudomonadota</taxon>
        <taxon>Alphaproteobacteria</taxon>
        <taxon>Hyphomicrobiales</taxon>
        <taxon>Brucellaceae</taxon>
        <taxon>Paenochrobactrum</taxon>
    </lineage>
</organism>
<dbReference type="Gene3D" id="3.30.530.20">
    <property type="match status" value="2"/>
</dbReference>
<dbReference type="CDD" id="cd07821">
    <property type="entry name" value="PYR_PYL_RCAR_like"/>
    <property type="match status" value="2"/>
</dbReference>
<dbReference type="AlphaFoldDB" id="A0A841LWD3"/>
<gene>
    <name evidence="1" type="ORF">FHS77_003068</name>
</gene>
<comment type="caution">
    <text evidence="1">The sequence shown here is derived from an EMBL/GenBank/DDBJ whole genome shotgun (WGS) entry which is preliminary data.</text>
</comment>
<proteinExistence type="predicted"/>
<dbReference type="SUPFAM" id="SSF55961">
    <property type="entry name" value="Bet v1-like"/>
    <property type="match status" value="2"/>
</dbReference>
<dbReference type="InterPro" id="IPR019587">
    <property type="entry name" value="Polyketide_cyclase/dehydratase"/>
</dbReference>
<name>A0A841LWD3_9HYPH</name>
<keyword evidence="2" id="KW-1185">Reference proteome</keyword>
<reference evidence="1 2" key="1">
    <citation type="submission" date="2020-08" db="EMBL/GenBank/DDBJ databases">
        <title>Genomic Encyclopedia of Type Strains, Phase IV (KMG-IV): sequencing the most valuable type-strain genomes for metagenomic binning, comparative biology and taxonomic classification.</title>
        <authorList>
            <person name="Goeker M."/>
        </authorList>
    </citation>
    <scope>NUCLEOTIDE SEQUENCE [LARGE SCALE GENOMIC DNA]</scope>
    <source>
        <strain evidence="1 2">DSM 22336</strain>
    </source>
</reference>
<dbReference type="PANTHER" id="PTHR39332">
    <property type="entry name" value="BLL4707 PROTEIN"/>
    <property type="match status" value="1"/>
</dbReference>